<dbReference type="AlphaFoldDB" id="A0AAJ4RC26"/>
<reference evidence="5" key="1">
    <citation type="submission" date="2018-03" db="EMBL/GenBank/DDBJ databases">
        <title>A comparative analysis of the Nautiliaceae.</title>
        <authorList>
            <person name="Grosche A."/>
            <person name="Smedile F."/>
            <person name="Vetriani C."/>
        </authorList>
    </citation>
    <scope>NUCLEOTIDE SEQUENCE [LARGE SCALE GENOMIC DNA]</scope>
    <source>
        <strain evidence="5">TB6</strain>
    </source>
</reference>
<protein>
    <submittedName>
        <fullName evidence="3">Uncharacterized protein</fullName>
    </submittedName>
</protein>
<dbReference type="Proteomes" id="UP000298805">
    <property type="component" value="Chromosome"/>
</dbReference>
<dbReference type="RefSeq" id="WP_139932264.1">
    <property type="nucleotide sequence ID" value="NZ_CP027432.2"/>
</dbReference>
<keyword evidence="1" id="KW-0472">Membrane</keyword>
<keyword evidence="5" id="KW-1185">Reference proteome</keyword>
<sequence length="159" mass="18625">MIRENSVLKNIFLDLTEFFKILFLGASIILTPNYITIKKTKPFVWEKKLTVINPNANLEIDISKSNIRNLIKIYNFQDFVDSAESNKIYDYFNKCPIKVYGIYKNKKILFKGPSFSYKGDKFSLRFYLLKKDIDYLDGIIIITGCDIKNIKLVWHNSGM</sequence>
<dbReference type="EMBL" id="CP027432">
    <property type="protein sequence ID" value="QCI28945.2"/>
    <property type="molecule type" value="Genomic_DNA"/>
</dbReference>
<name>A0AAJ4RC26_9BACT</name>
<evidence type="ECO:0000313" key="3">
    <source>
        <dbReference type="EMBL" id="ROR39538.1"/>
    </source>
</evidence>
<reference evidence="3 4" key="2">
    <citation type="submission" date="2018-11" db="EMBL/GenBank/DDBJ databases">
        <title>Genomic Encyclopedia of Type Strains, Phase IV (KMG-IV): sequencing the most valuable type-strain genomes for metagenomic binning, comparative biology and taxonomic classification.</title>
        <authorList>
            <person name="Goeker M."/>
        </authorList>
    </citation>
    <scope>NUCLEOTIDE SEQUENCE [LARGE SCALE GENOMIC DNA]</scope>
    <source>
        <strain evidence="3 4">DSM 27783</strain>
    </source>
</reference>
<evidence type="ECO:0000313" key="5">
    <source>
        <dbReference type="Proteomes" id="UP000298805"/>
    </source>
</evidence>
<evidence type="ECO:0000313" key="2">
    <source>
        <dbReference type="EMBL" id="QCI28945.2"/>
    </source>
</evidence>
<dbReference type="EMBL" id="RJVK01000003">
    <property type="protein sequence ID" value="ROR39538.1"/>
    <property type="molecule type" value="Genomic_DNA"/>
</dbReference>
<reference evidence="2" key="3">
    <citation type="submission" date="2019-06" db="EMBL/GenBank/DDBJ databases">
        <title>A comparative analysis of the Nautiliaceae.</title>
        <authorList>
            <person name="Grosche A."/>
            <person name="Smedile F."/>
            <person name="Vetriani C."/>
        </authorList>
    </citation>
    <scope>NUCLEOTIDE SEQUENCE</scope>
    <source>
        <strain evidence="2">TB6</strain>
    </source>
</reference>
<organism evidence="3 4">
    <name type="scientific">Caminibacter pacificus</name>
    <dbReference type="NCBI Taxonomy" id="1424653"/>
    <lineage>
        <taxon>Bacteria</taxon>
        <taxon>Pseudomonadati</taxon>
        <taxon>Campylobacterota</taxon>
        <taxon>Epsilonproteobacteria</taxon>
        <taxon>Nautiliales</taxon>
        <taxon>Nautiliaceae</taxon>
        <taxon>Caminibacter</taxon>
    </lineage>
</organism>
<gene>
    <name evidence="2" type="ORF">C6V80_08170</name>
    <name evidence="3" type="ORF">EDC58_1479</name>
</gene>
<keyword evidence="1" id="KW-1133">Transmembrane helix</keyword>
<evidence type="ECO:0000313" key="4">
    <source>
        <dbReference type="Proteomes" id="UP000272781"/>
    </source>
</evidence>
<feature type="transmembrane region" description="Helical" evidence="1">
    <location>
        <begin position="18"/>
        <end position="37"/>
    </location>
</feature>
<keyword evidence="1" id="KW-0812">Transmembrane</keyword>
<accession>A0AAJ4RC26</accession>
<proteinExistence type="predicted"/>
<dbReference type="Proteomes" id="UP000272781">
    <property type="component" value="Unassembled WGS sequence"/>
</dbReference>
<evidence type="ECO:0000256" key="1">
    <source>
        <dbReference type="SAM" id="Phobius"/>
    </source>
</evidence>